<dbReference type="InterPro" id="IPR050739">
    <property type="entry name" value="MFP"/>
</dbReference>
<feature type="domain" description="AprE-like beta-barrel" evidence="7">
    <location>
        <begin position="275"/>
        <end position="367"/>
    </location>
</feature>
<reference evidence="8" key="1">
    <citation type="submission" date="2021-10" db="EMBL/GenBank/DDBJ databases">
        <title>Loktanella gaetbuli sp. nov., isolated from a tidal flat.</title>
        <authorList>
            <person name="Park S."/>
            <person name="Yoon J.-H."/>
        </authorList>
    </citation>
    <scope>NUCLEOTIDE SEQUENCE</scope>
    <source>
        <strain evidence="8">TSTF-M6</strain>
    </source>
</reference>
<dbReference type="InterPro" id="IPR011053">
    <property type="entry name" value="Single_hybrid_motif"/>
</dbReference>
<dbReference type="SUPFAM" id="SSF111369">
    <property type="entry name" value="HlyD-like secretion proteins"/>
    <property type="match status" value="1"/>
</dbReference>
<evidence type="ECO:0000256" key="4">
    <source>
        <dbReference type="ARBA" id="ARBA00023136"/>
    </source>
</evidence>
<feature type="transmembrane region" description="Helical" evidence="6">
    <location>
        <begin position="17"/>
        <end position="37"/>
    </location>
</feature>
<comment type="subcellular location">
    <subcellularLocation>
        <location evidence="1">Membrane</location>
        <topology evidence="1">Single-pass membrane protein</topology>
    </subcellularLocation>
</comment>
<name>A0ABS8BRD7_9RHOB</name>
<protein>
    <submittedName>
        <fullName evidence="8">HlyD family efflux transporter periplasmic adaptor subunit</fullName>
    </submittedName>
</protein>
<evidence type="ECO:0000256" key="5">
    <source>
        <dbReference type="SAM" id="Coils"/>
    </source>
</evidence>
<evidence type="ECO:0000256" key="6">
    <source>
        <dbReference type="SAM" id="Phobius"/>
    </source>
</evidence>
<keyword evidence="2 6" id="KW-0812">Transmembrane</keyword>
<dbReference type="PANTHER" id="PTHR30386">
    <property type="entry name" value="MEMBRANE FUSION SUBUNIT OF EMRAB-TOLC MULTIDRUG EFFLUX PUMP"/>
    <property type="match status" value="1"/>
</dbReference>
<dbReference type="InterPro" id="IPR058982">
    <property type="entry name" value="Beta-barrel_AprE"/>
</dbReference>
<dbReference type="Pfam" id="PF26002">
    <property type="entry name" value="Beta-barrel_AprE"/>
    <property type="match status" value="1"/>
</dbReference>
<dbReference type="EMBL" id="JAJATZ010000001">
    <property type="protein sequence ID" value="MCB5198202.1"/>
    <property type="molecule type" value="Genomic_DNA"/>
</dbReference>
<keyword evidence="4 6" id="KW-0472">Membrane</keyword>
<keyword evidence="9" id="KW-1185">Reference proteome</keyword>
<feature type="coiled-coil region" evidence="5">
    <location>
        <begin position="213"/>
        <end position="240"/>
    </location>
</feature>
<dbReference type="SUPFAM" id="SSF51230">
    <property type="entry name" value="Single hybrid motif"/>
    <property type="match status" value="1"/>
</dbReference>
<evidence type="ECO:0000313" key="9">
    <source>
        <dbReference type="Proteomes" id="UP001138961"/>
    </source>
</evidence>
<evidence type="ECO:0000256" key="2">
    <source>
        <dbReference type="ARBA" id="ARBA00022692"/>
    </source>
</evidence>
<evidence type="ECO:0000256" key="1">
    <source>
        <dbReference type="ARBA" id="ARBA00004167"/>
    </source>
</evidence>
<dbReference type="PANTHER" id="PTHR30386:SF26">
    <property type="entry name" value="TRANSPORT PROTEIN COMB"/>
    <property type="match status" value="1"/>
</dbReference>
<organism evidence="8 9">
    <name type="scientific">Loktanella gaetbuli</name>
    <dbReference type="NCBI Taxonomy" id="2881335"/>
    <lineage>
        <taxon>Bacteria</taxon>
        <taxon>Pseudomonadati</taxon>
        <taxon>Pseudomonadota</taxon>
        <taxon>Alphaproteobacteria</taxon>
        <taxon>Rhodobacterales</taxon>
        <taxon>Roseobacteraceae</taxon>
        <taxon>Loktanella</taxon>
    </lineage>
</organism>
<proteinExistence type="predicted"/>
<dbReference type="RefSeq" id="WP_226747175.1">
    <property type="nucleotide sequence ID" value="NZ_JAJATZ010000001.1"/>
</dbReference>
<keyword evidence="5" id="KW-0175">Coiled coil</keyword>
<dbReference type="Proteomes" id="UP001138961">
    <property type="component" value="Unassembled WGS sequence"/>
</dbReference>
<gene>
    <name evidence="8" type="ORF">LGQ03_03010</name>
</gene>
<evidence type="ECO:0000313" key="8">
    <source>
        <dbReference type="EMBL" id="MCB5198202.1"/>
    </source>
</evidence>
<dbReference type="Gene3D" id="2.40.30.170">
    <property type="match status" value="1"/>
</dbReference>
<comment type="caution">
    <text evidence="8">The sequence shown here is derived from an EMBL/GenBank/DDBJ whole genome shotgun (WGS) entry which is preliminary data.</text>
</comment>
<keyword evidence="3 6" id="KW-1133">Transmembrane helix</keyword>
<sequence>MAVADTEFQGAARGPSLIIWLVAATVIIFIGWAKFAWVDELVRAEGEVVSASRPQIIQNFEGGILAELFVSEGDTVEEGDVLARLEGTQFVSAVQDLSEQINAATIRRLRLEAEIAGLFDFDVPADIAEASPGIVQSERALLAARQADYASKVDGARRVMDETGNELALMEDMLSREIVSLIETTRVRKAFADAEIKYNEVVTGADLARATEYTETLQTLSQLEQNIKIARDQLDRTVIRAPMRGVVNNMAVTTIGGVIRPGEEIFQIIPLDDALYVEARVKPQDISGVTTGQDATVKLTAYDYTIYGSLKGTVQTVSADTFKDERRPEGDAHYRVILRVDQENLGVRQSRIEMRPGLMATVELHTGEKTILSYLTKPLYRSSEALHER</sequence>
<accession>A0ABS8BRD7</accession>
<dbReference type="PRINTS" id="PR01490">
    <property type="entry name" value="RTXTOXIND"/>
</dbReference>
<dbReference type="Gene3D" id="2.40.50.100">
    <property type="match status" value="1"/>
</dbReference>
<evidence type="ECO:0000256" key="3">
    <source>
        <dbReference type="ARBA" id="ARBA00022989"/>
    </source>
</evidence>
<evidence type="ECO:0000259" key="7">
    <source>
        <dbReference type="Pfam" id="PF26002"/>
    </source>
</evidence>